<feature type="non-terminal residue" evidence="1">
    <location>
        <position position="1"/>
    </location>
</feature>
<organism evidence="1 2">
    <name type="scientific">Cetraspora pellucida</name>
    <dbReference type="NCBI Taxonomy" id="1433469"/>
    <lineage>
        <taxon>Eukaryota</taxon>
        <taxon>Fungi</taxon>
        <taxon>Fungi incertae sedis</taxon>
        <taxon>Mucoromycota</taxon>
        <taxon>Glomeromycotina</taxon>
        <taxon>Glomeromycetes</taxon>
        <taxon>Diversisporales</taxon>
        <taxon>Gigasporaceae</taxon>
        <taxon>Cetraspora</taxon>
    </lineage>
</organism>
<feature type="non-terminal residue" evidence="1">
    <location>
        <position position="97"/>
    </location>
</feature>
<dbReference type="OrthoDB" id="2897838at2759"/>
<evidence type="ECO:0000313" key="2">
    <source>
        <dbReference type="Proteomes" id="UP000789759"/>
    </source>
</evidence>
<dbReference type="EMBL" id="CAJVQA010048411">
    <property type="protein sequence ID" value="CAG8819805.1"/>
    <property type="molecule type" value="Genomic_DNA"/>
</dbReference>
<evidence type="ECO:0000313" key="1">
    <source>
        <dbReference type="EMBL" id="CAG8819805.1"/>
    </source>
</evidence>
<comment type="caution">
    <text evidence="1">The sequence shown here is derived from an EMBL/GenBank/DDBJ whole genome shotgun (WGS) entry which is preliminary data.</text>
</comment>
<dbReference type="Proteomes" id="UP000789759">
    <property type="component" value="Unassembled WGS sequence"/>
</dbReference>
<name>A0A9N9PF27_9GLOM</name>
<dbReference type="AlphaFoldDB" id="A0A9N9PF27"/>
<protein>
    <submittedName>
        <fullName evidence="1">21140_t:CDS:1</fullName>
    </submittedName>
</protein>
<keyword evidence="2" id="KW-1185">Reference proteome</keyword>
<accession>A0A9N9PF27</accession>
<sequence length="97" mass="10976">LDTAKEKVSASESKINDVRSCLKEILAKKQITMQSIKGLEIFVDASTTGWSATIEEKCAFRNWENNHRHTDITFLKSMAMLLSLESFTPTIAHHHIT</sequence>
<gene>
    <name evidence="1" type="ORF">CPELLU_LOCUS19579</name>
</gene>
<proteinExistence type="predicted"/>
<reference evidence="1" key="1">
    <citation type="submission" date="2021-06" db="EMBL/GenBank/DDBJ databases">
        <authorList>
            <person name="Kallberg Y."/>
            <person name="Tangrot J."/>
            <person name="Rosling A."/>
        </authorList>
    </citation>
    <scope>NUCLEOTIDE SEQUENCE</scope>
    <source>
        <strain evidence="1">FL966</strain>
    </source>
</reference>